<evidence type="ECO:0000313" key="2">
    <source>
        <dbReference type="Proteomes" id="UP000571084"/>
    </source>
</evidence>
<proteinExistence type="predicted"/>
<dbReference type="InterPro" id="IPR009648">
    <property type="entry name" value="Malonate_gamma"/>
</dbReference>
<name>A0A840RP56_9BURK</name>
<dbReference type="Pfam" id="PF06833">
    <property type="entry name" value="MdcE"/>
    <property type="match status" value="1"/>
</dbReference>
<dbReference type="AlphaFoldDB" id="A0A840RP56"/>
<dbReference type="EMBL" id="JACHHQ010000001">
    <property type="protein sequence ID" value="MBB5198514.1"/>
    <property type="molecule type" value="Genomic_DNA"/>
</dbReference>
<dbReference type="EC" id="4.1.1.87" evidence="1"/>
<comment type="caution">
    <text evidence="1">The sequence shown here is derived from an EMBL/GenBank/DDBJ whole genome shotgun (WGS) entry which is preliminary data.</text>
</comment>
<dbReference type="NCBIfam" id="TIGR03134">
    <property type="entry name" value="malonate_gamma"/>
    <property type="match status" value="1"/>
</dbReference>
<sequence length="296" mass="31810">MNADLDSERESRQPSRGAIWFNKLTSNGSVSAPVNPGYAASVLVADAELAGQPARYIAVIPDPQNRFPRARNGEVGLVEGWQLARAVQELIDSDRDRDVKTPIVAVIDVASQAYGRREEAYGIHQALAGAAGAYASARLAGHPVIGLIVGKAMSGAFLAHGYQANRLIAIDDPEVMVHAMGKASAARITLRSEEAMEAFAARIAPMAYDIKSYASLGLLWRSLTLQHPGNPPASEVQIVRESLQAAFDSIATDTARDLSGRLGAKNRQASAKVREMLRTQWKEDRAELGADTGMHK</sequence>
<reference evidence="1 2" key="1">
    <citation type="submission" date="2020-08" db="EMBL/GenBank/DDBJ databases">
        <title>Genomic Encyclopedia of Type Strains, Phase IV (KMG-IV): sequencing the most valuable type-strain genomes for metagenomic binning, comparative biology and taxonomic classification.</title>
        <authorList>
            <person name="Goeker M."/>
        </authorList>
    </citation>
    <scope>NUCLEOTIDE SEQUENCE [LARGE SCALE GENOMIC DNA]</scope>
    <source>
        <strain evidence="1 2">DSM 23240</strain>
    </source>
</reference>
<dbReference type="Gene3D" id="3.90.226.10">
    <property type="entry name" value="2-enoyl-CoA Hydratase, Chain A, domain 1"/>
    <property type="match status" value="1"/>
</dbReference>
<protein>
    <submittedName>
        <fullName evidence="1">Malonate decarboxylase gamma subunit</fullName>
        <ecNumber evidence="1">4.1.1.87</ecNumber>
    </submittedName>
</protein>
<keyword evidence="2" id="KW-1185">Reference proteome</keyword>
<dbReference type="SUPFAM" id="SSF52096">
    <property type="entry name" value="ClpP/crotonase"/>
    <property type="match status" value="1"/>
</dbReference>
<dbReference type="Proteomes" id="UP000571084">
    <property type="component" value="Unassembled WGS sequence"/>
</dbReference>
<accession>A0A840RP56</accession>
<evidence type="ECO:0000313" key="1">
    <source>
        <dbReference type="EMBL" id="MBB5198514.1"/>
    </source>
</evidence>
<keyword evidence="1" id="KW-0456">Lyase</keyword>
<gene>
    <name evidence="1" type="ORF">HNR39_000324</name>
</gene>
<organism evidence="1 2">
    <name type="scientific">Glaciimonas immobilis</name>
    <dbReference type="NCBI Taxonomy" id="728004"/>
    <lineage>
        <taxon>Bacteria</taxon>
        <taxon>Pseudomonadati</taxon>
        <taxon>Pseudomonadota</taxon>
        <taxon>Betaproteobacteria</taxon>
        <taxon>Burkholderiales</taxon>
        <taxon>Oxalobacteraceae</taxon>
        <taxon>Glaciimonas</taxon>
    </lineage>
</organism>
<dbReference type="RefSeq" id="WP_168052549.1">
    <property type="nucleotide sequence ID" value="NZ_JAAOZT010000002.1"/>
</dbReference>
<dbReference type="InterPro" id="IPR029045">
    <property type="entry name" value="ClpP/crotonase-like_dom_sf"/>
</dbReference>
<dbReference type="GO" id="GO:0016829">
    <property type="term" value="F:lyase activity"/>
    <property type="evidence" value="ECO:0007669"/>
    <property type="project" value="UniProtKB-KW"/>
</dbReference>
<dbReference type="GO" id="GO:0005975">
    <property type="term" value="P:carbohydrate metabolic process"/>
    <property type="evidence" value="ECO:0007669"/>
    <property type="project" value="InterPro"/>
</dbReference>